<keyword evidence="8 9" id="KW-0472">Membrane</keyword>
<organism evidence="12 13">
    <name type="scientific">Candidatus Campbellbacteria bacterium CG10_big_fil_rev_8_21_14_0_10_35_52</name>
    <dbReference type="NCBI Taxonomy" id="1974527"/>
    <lineage>
        <taxon>Bacteria</taxon>
        <taxon>Candidatus Campbelliibacteriota</taxon>
    </lineage>
</organism>
<dbReference type="PROSITE" id="PS50929">
    <property type="entry name" value="ABC_TM1F"/>
    <property type="match status" value="1"/>
</dbReference>
<evidence type="ECO:0000256" key="7">
    <source>
        <dbReference type="ARBA" id="ARBA00022989"/>
    </source>
</evidence>
<dbReference type="AlphaFoldDB" id="A0A2M6WVI0"/>
<dbReference type="InterPro" id="IPR003439">
    <property type="entry name" value="ABC_transporter-like_ATP-bd"/>
</dbReference>
<dbReference type="GO" id="GO:0016887">
    <property type="term" value="F:ATP hydrolysis activity"/>
    <property type="evidence" value="ECO:0007669"/>
    <property type="project" value="InterPro"/>
</dbReference>
<evidence type="ECO:0000256" key="6">
    <source>
        <dbReference type="ARBA" id="ARBA00022840"/>
    </source>
</evidence>
<keyword evidence="2" id="KW-0813">Transport</keyword>
<reference evidence="13" key="1">
    <citation type="submission" date="2017-09" db="EMBL/GenBank/DDBJ databases">
        <title>Depth-based differentiation of microbial function through sediment-hosted aquifers and enrichment of novel symbionts in the deep terrestrial subsurface.</title>
        <authorList>
            <person name="Probst A.J."/>
            <person name="Ladd B."/>
            <person name="Jarett J.K."/>
            <person name="Geller-Mcgrath D.E."/>
            <person name="Sieber C.M.K."/>
            <person name="Emerson J.B."/>
            <person name="Anantharaman K."/>
            <person name="Thomas B.C."/>
            <person name="Malmstrom R."/>
            <person name="Stieglmeier M."/>
            <person name="Klingl A."/>
            <person name="Woyke T."/>
            <person name="Ryan C.M."/>
            <person name="Banfield J.F."/>
        </authorList>
    </citation>
    <scope>NUCLEOTIDE SEQUENCE [LARGE SCALE GENOMIC DNA]</scope>
</reference>
<proteinExistence type="predicted"/>
<dbReference type="SUPFAM" id="SSF90123">
    <property type="entry name" value="ABC transporter transmembrane region"/>
    <property type="match status" value="1"/>
</dbReference>
<protein>
    <recommendedName>
        <fullName evidence="14">ABC transporter ATP-binding protein</fullName>
    </recommendedName>
</protein>
<feature type="transmembrane region" description="Helical" evidence="9">
    <location>
        <begin position="31"/>
        <end position="56"/>
    </location>
</feature>
<evidence type="ECO:0000256" key="2">
    <source>
        <dbReference type="ARBA" id="ARBA00022448"/>
    </source>
</evidence>
<feature type="transmembrane region" description="Helical" evidence="9">
    <location>
        <begin position="165"/>
        <end position="185"/>
    </location>
</feature>
<dbReference type="PANTHER" id="PTHR43394:SF1">
    <property type="entry name" value="ATP-BINDING CASSETTE SUB-FAMILY B MEMBER 10, MITOCHONDRIAL"/>
    <property type="match status" value="1"/>
</dbReference>
<evidence type="ECO:0008006" key="14">
    <source>
        <dbReference type="Google" id="ProtNLM"/>
    </source>
</evidence>
<feature type="transmembrane region" description="Helical" evidence="9">
    <location>
        <begin position="280"/>
        <end position="310"/>
    </location>
</feature>
<evidence type="ECO:0000259" key="11">
    <source>
        <dbReference type="PROSITE" id="PS50929"/>
    </source>
</evidence>
<dbReference type="SUPFAM" id="SSF52540">
    <property type="entry name" value="P-loop containing nucleoside triphosphate hydrolases"/>
    <property type="match status" value="1"/>
</dbReference>
<dbReference type="Proteomes" id="UP000230481">
    <property type="component" value="Unassembled WGS sequence"/>
</dbReference>
<keyword evidence="5" id="KW-0547">Nucleotide-binding</keyword>
<evidence type="ECO:0000256" key="5">
    <source>
        <dbReference type="ARBA" id="ARBA00022741"/>
    </source>
</evidence>
<feature type="transmembrane region" description="Helical" evidence="9">
    <location>
        <begin position="85"/>
        <end position="111"/>
    </location>
</feature>
<comment type="caution">
    <text evidence="12">The sequence shown here is derived from an EMBL/GenBank/DDBJ whole genome shotgun (WGS) entry which is preliminary data.</text>
</comment>
<feature type="domain" description="ABC transmembrane type-1" evidence="11">
    <location>
        <begin position="32"/>
        <end position="329"/>
    </location>
</feature>
<comment type="subcellular location">
    <subcellularLocation>
        <location evidence="1">Cell membrane</location>
        <topology evidence="1">Multi-pass membrane protein</topology>
    </subcellularLocation>
</comment>
<evidence type="ECO:0000313" key="12">
    <source>
        <dbReference type="EMBL" id="PIT96813.1"/>
    </source>
</evidence>
<dbReference type="Pfam" id="PF00005">
    <property type="entry name" value="ABC_tran"/>
    <property type="match status" value="1"/>
</dbReference>
<dbReference type="InterPro" id="IPR003593">
    <property type="entry name" value="AAA+_ATPase"/>
</dbReference>
<dbReference type="InterPro" id="IPR036640">
    <property type="entry name" value="ABC1_TM_sf"/>
</dbReference>
<sequence>MKLPSFFISLGTIRSIIRIFPRAFHGYSFRIFILAFLGFFTGLLEGIGITMLIPLFNFFDGSERQPIDFISQAIERFFTFTHLSFTLPVVLLFIVFLFFLKFIASTLYAYIATRIQTGYERKTMDRLLKATLAADWPYLLKQKLGRLETLIKIDSRNSGGMLQSVSMFIMLCASLLAYILVAVNISKTMTLVAFIFGGIVIILYKPLFSFARSLANQISQMNVSIAHHINESIVGMKTIKALGTERQVSSLGEQFFDHMRIFQLRLTILRKISTESIQPLGVIFITAIIAFAFYRTSYNLGALAALIYLINRIFQYTQSIQSVLHDASSTLPYVENVTSYLEEAERAKEARYTRGDRQFHFNNDLAFNSVSFSYPNEREALRSVSFSIKKGELVGFIGPSGAGKTTIFDLLLRFLQPTAGEISIDGKDIYSINISDWRRNISYVSQDVFILNDTVLNNIKFFDESVTKDDAEVAAKMAQIHDFIDTLPEKYDTIVGERGGFLSAGQRQRVALARALARKPKILLLDEATSALDNKSEKKTQEAIDGLKGEITILVIAHRLSTVLSADKLLVLEEGKITEEGKPRELLKNKDTYFYKVYNLRQ</sequence>
<evidence type="ECO:0000256" key="8">
    <source>
        <dbReference type="ARBA" id="ARBA00023136"/>
    </source>
</evidence>
<dbReference type="Pfam" id="PF00664">
    <property type="entry name" value="ABC_membrane"/>
    <property type="match status" value="1"/>
</dbReference>
<keyword evidence="6" id="KW-0067">ATP-binding</keyword>
<keyword evidence="3" id="KW-1003">Cell membrane</keyword>
<accession>A0A2M6WVI0</accession>
<feature type="domain" description="ABC transporter" evidence="10">
    <location>
        <begin position="365"/>
        <end position="599"/>
    </location>
</feature>
<dbReference type="EMBL" id="PFAA01000024">
    <property type="protein sequence ID" value="PIT96813.1"/>
    <property type="molecule type" value="Genomic_DNA"/>
</dbReference>
<name>A0A2M6WVI0_9BACT</name>
<feature type="transmembrane region" description="Helical" evidence="9">
    <location>
        <begin position="191"/>
        <end position="211"/>
    </location>
</feature>
<dbReference type="PANTHER" id="PTHR43394">
    <property type="entry name" value="ATP-DEPENDENT PERMEASE MDL1, MITOCHONDRIAL"/>
    <property type="match status" value="1"/>
</dbReference>
<keyword evidence="4 9" id="KW-0812">Transmembrane</keyword>
<dbReference type="Gene3D" id="1.20.1560.10">
    <property type="entry name" value="ABC transporter type 1, transmembrane domain"/>
    <property type="match status" value="1"/>
</dbReference>
<evidence type="ECO:0000313" key="13">
    <source>
        <dbReference type="Proteomes" id="UP000230481"/>
    </source>
</evidence>
<evidence type="ECO:0000256" key="9">
    <source>
        <dbReference type="SAM" id="Phobius"/>
    </source>
</evidence>
<dbReference type="SMART" id="SM00382">
    <property type="entry name" value="AAA"/>
    <property type="match status" value="1"/>
</dbReference>
<gene>
    <name evidence="12" type="ORF">COT82_01060</name>
</gene>
<dbReference type="PROSITE" id="PS50893">
    <property type="entry name" value="ABC_TRANSPORTER_2"/>
    <property type="match status" value="1"/>
</dbReference>
<evidence type="ECO:0000259" key="10">
    <source>
        <dbReference type="PROSITE" id="PS50893"/>
    </source>
</evidence>
<dbReference type="GO" id="GO:0005886">
    <property type="term" value="C:plasma membrane"/>
    <property type="evidence" value="ECO:0007669"/>
    <property type="project" value="UniProtKB-SubCell"/>
</dbReference>
<dbReference type="GO" id="GO:0005524">
    <property type="term" value="F:ATP binding"/>
    <property type="evidence" value="ECO:0007669"/>
    <property type="project" value="UniProtKB-KW"/>
</dbReference>
<dbReference type="InterPro" id="IPR017871">
    <property type="entry name" value="ABC_transporter-like_CS"/>
</dbReference>
<keyword evidence="7 9" id="KW-1133">Transmembrane helix</keyword>
<dbReference type="Gene3D" id="3.40.50.300">
    <property type="entry name" value="P-loop containing nucleotide triphosphate hydrolases"/>
    <property type="match status" value="1"/>
</dbReference>
<dbReference type="InterPro" id="IPR039421">
    <property type="entry name" value="Type_1_exporter"/>
</dbReference>
<evidence type="ECO:0000256" key="1">
    <source>
        <dbReference type="ARBA" id="ARBA00004651"/>
    </source>
</evidence>
<evidence type="ECO:0000256" key="3">
    <source>
        <dbReference type="ARBA" id="ARBA00022475"/>
    </source>
</evidence>
<dbReference type="GO" id="GO:0015421">
    <property type="term" value="F:ABC-type oligopeptide transporter activity"/>
    <property type="evidence" value="ECO:0007669"/>
    <property type="project" value="TreeGrafter"/>
</dbReference>
<dbReference type="FunFam" id="3.40.50.300:FF:000221">
    <property type="entry name" value="Multidrug ABC transporter ATP-binding protein"/>
    <property type="match status" value="1"/>
</dbReference>
<dbReference type="PROSITE" id="PS00211">
    <property type="entry name" value="ABC_TRANSPORTER_1"/>
    <property type="match status" value="1"/>
</dbReference>
<dbReference type="InterPro" id="IPR011527">
    <property type="entry name" value="ABC1_TM_dom"/>
</dbReference>
<evidence type="ECO:0000256" key="4">
    <source>
        <dbReference type="ARBA" id="ARBA00022692"/>
    </source>
</evidence>
<dbReference type="InterPro" id="IPR027417">
    <property type="entry name" value="P-loop_NTPase"/>
</dbReference>